<keyword evidence="3" id="KW-0808">Transferase</keyword>
<evidence type="ECO:0000259" key="10">
    <source>
        <dbReference type="PROSITE" id="PS50089"/>
    </source>
</evidence>
<keyword evidence="6" id="KW-0833">Ubl conjugation pathway</keyword>
<name>A0A7S4UI78_GUITH</name>
<evidence type="ECO:0000256" key="3">
    <source>
        <dbReference type="ARBA" id="ARBA00022679"/>
    </source>
</evidence>
<dbReference type="Pfam" id="PF13639">
    <property type="entry name" value="zf-RING_2"/>
    <property type="match status" value="1"/>
</dbReference>
<evidence type="ECO:0000256" key="9">
    <source>
        <dbReference type="SAM" id="MobiDB-lite"/>
    </source>
</evidence>
<feature type="region of interest" description="Disordered" evidence="9">
    <location>
        <begin position="208"/>
        <end position="242"/>
    </location>
</feature>
<evidence type="ECO:0000313" key="11">
    <source>
        <dbReference type="EMBL" id="CAE2321583.1"/>
    </source>
</evidence>
<dbReference type="CDD" id="cd16454">
    <property type="entry name" value="RING-H2_PA-TM-RING"/>
    <property type="match status" value="1"/>
</dbReference>
<keyword evidence="5 8" id="KW-0863">Zinc-finger</keyword>
<dbReference type="SUPFAM" id="SSF57850">
    <property type="entry name" value="RING/U-box"/>
    <property type="match status" value="1"/>
</dbReference>
<feature type="region of interest" description="Disordered" evidence="9">
    <location>
        <begin position="310"/>
        <end position="385"/>
    </location>
</feature>
<dbReference type="PANTHER" id="PTHR22937:SF65">
    <property type="entry name" value="E3 UBIQUITIN-PROTEIN LIGASE ARK2C"/>
    <property type="match status" value="1"/>
</dbReference>
<reference evidence="11" key="1">
    <citation type="submission" date="2021-01" db="EMBL/GenBank/DDBJ databases">
        <authorList>
            <person name="Corre E."/>
            <person name="Pelletier E."/>
            <person name="Niang G."/>
            <person name="Scheremetjew M."/>
            <person name="Finn R."/>
            <person name="Kale V."/>
            <person name="Holt S."/>
            <person name="Cochrane G."/>
            <person name="Meng A."/>
            <person name="Brown T."/>
            <person name="Cohen L."/>
        </authorList>
    </citation>
    <scope>NUCLEOTIDE SEQUENCE</scope>
    <source>
        <strain evidence="11">CCMP 2712</strain>
    </source>
</reference>
<feature type="domain" description="RING-type" evidence="10">
    <location>
        <begin position="435"/>
        <end position="476"/>
    </location>
</feature>
<dbReference type="InterPro" id="IPR045191">
    <property type="entry name" value="MBR1/2-like"/>
</dbReference>
<feature type="region of interest" description="Disordered" evidence="9">
    <location>
        <begin position="1"/>
        <end position="148"/>
    </location>
</feature>
<dbReference type="AlphaFoldDB" id="A0A7S4UI78"/>
<keyword evidence="4" id="KW-0479">Metal-binding</keyword>
<comment type="catalytic activity">
    <reaction evidence="1">
        <text>S-ubiquitinyl-[E2 ubiquitin-conjugating enzyme]-L-cysteine + [acceptor protein]-L-lysine = [E2 ubiquitin-conjugating enzyme]-L-cysteine + N(6)-ubiquitinyl-[acceptor protein]-L-lysine.</text>
        <dbReference type="EC" id="2.3.2.27"/>
    </reaction>
</comment>
<accession>A0A7S4UI78</accession>
<evidence type="ECO:0000256" key="8">
    <source>
        <dbReference type="PROSITE-ProRule" id="PRU00175"/>
    </source>
</evidence>
<keyword evidence="7" id="KW-0862">Zinc</keyword>
<dbReference type="GO" id="GO:0008270">
    <property type="term" value="F:zinc ion binding"/>
    <property type="evidence" value="ECO:0007669"/>
    <property type="project" value="UniProtKB-KW"/>
</dbReference>
<dbReference type="InterPro" id="IPR013083">
    <property type="entry name" value="Znf_RING/FYVE/PHD"/>
</dbReference>
<dbReference type="EC" id="2.3.2.27" evidence="2"/>
<dbReference type="PANTHER" id="PTHR22937">
    <property type="entry name" value="E3 UBIQUITIN-PROTEIN LIGASE RNF165"/>
    <property type="match status" value="1"/>
</dbReference>
<dbReference type="PROSITE" id="PS50089">
    <property type="entry name" value="ZF_RING_2"/>
    <property type="match status" value="1"/>
</dbReference>
<dbReference type="Gene3D" id="3.30.40.10">
    <property type="entry name" value="Zinc/RING finger domain, C3HC4 (zinc finger)"/>
    <property type="match status" value="1"/>
</dbReference>
<gene>
    <name evidence="11" type="ORF">GTHE00462_LOCUS27630</name>
</gene>
<evidence type="ECO:0000256" key="2">
    <source>
        <dbReference type="ARBA" id="ARBA00012483"/>
    </source>
</evidence>
<evidence type="ECO:0000256" key="7">
    <source>
        <dbReference type="ARBA" id="ARBA00022833"/>
    </source>
</evidence>
<organism evidence="11">
    <name type="scientific">Guillardia theta</name>
    <name type="common">Cryptophyte</name>
    <name type="synonym">Cryptomonas phi</name>
    <dbReference type="NCBI Taxonomy" id="55529"/>
    <lineage>
        <taxon>Eukaryota</taxon>
        <taxon>Cryptophyceae</taxon>
        <taxon>Pyrenomonadales</taxon>
        <taxon>Geminigeraceae</taxon>
        <taxon>Guillardia</taxon>
    </lineage>
</organism>
<evidence type="ECO:0000256" key="5">
    <source>
        <dbReference type="ARBA" id="ARBA00022771"/>
    </source>
</evidence>
<evidence type="ECO:0000256" key="6">
    <source>
        <dbReference type="ARBA" id="ARBA00022786"/>
    </source>
</evidence>
<proteinExistence type="predicted"/>
<protein>
    <recommendedName>
        <fullName evidence="2">RING-type E3 ubiquitin transferase</fullName>
        <ecNumber evidence="2">2.3.2.27</ecNumber>
    </recommendedName>
</protein>
<dbReference type="GO" id="GO:0061630">
    <property type="term" value="F:ubiquitin protein ligase activity"/>
    <property type="evidence" value="ECO:0007669"/>
    <property type="project" value="UniProtKB-EC"/>
</dbReference>
<feature type="compositionally biased region" description="Basic and acidic residues" evidence="9">
    <location>
        <begin position="136"/>
        <end position="148"/>
    </location>
</feature>
<sequence length="482" mass="53552">MIAGKNPKGRNTSTAVRDAGNKPWKQNTKGASVPGCAAVRSARRDQHAGAEQSQVSSPRAPPQAVRSKAAEADPSESALPPRCSHEGWMSPGRPTRRSTPRPFSAGSRRLISEAFLRSHGILQDEPPEEEPPTQELDQHADPNKFKGMYDAHGNFLMVHSPPAAKSRRPLARQGLVTLPLRQEEMQVLGEPPRQRRPLSANRLQEWARKKDNAGDQQAGPVGDQEHGSRSSRPSSRCAPTPWYSLASESDEEMQQTLLEDARSSVRAAETAAATAAQEAQSCVDNQLAEELQARLYMMIEGPAPLGVGDPWDVPQSLHSRSSSFLHRDPPRSSQGREADRHAETGESSERGDHDRVSEAPEELPSHDRRAVSSLPSRMGRPADSREWEVEDMSYERLLELDNSVKKLGLKAHQLERLSNIAKRLRDLEGRKEGDCCICLEKVEANLEGWQLPCRHFFHEGCIRPWLRTNTCCPFCRACLTRI</sequence>
<dbReference type="InterPro" id="IPR001841">
    <property type="entry name" value="Znf_RING"/>
</dbReference>
<evidence type="ECO:0000256" key="1">
    <source>
        <dbReference type="ARBA" id="ARBA00000900"/>
    </source>
</evidence>
<feature type="compositionally biased region" description="Basic and acidic residues" evidence="9">
    <location>
        <begin position="325"/>
        <end position="370"/>
    </location>
</feature>
<dbReference type="EMBL" id="HBKN01035418">
    <property type="protein sequence ID" value="CAE2321583.1"/>
    <property type="molecule type" value="Transcribed_RNA"/>
</dbReference>
<evidence type="ECO:0000256" key="4">
    <source>
        <dbReference type="ARBA" id="ARBA00022723"/>
    </source>
</evidence>
<dbReference type="SMART" id="SM00184">
    <property type="entry name" value="RING"/>
    <property type="match status" value="1"/>
</dbReference>